<dbReference type="InterPro" id="IPR006575">
    <property type="entry name" value="RWD_dom"/>
</dbReference>
<protein>
    <recommendedName>
        <fullName evidence="1">RWD domain-containing protein</fullName>
    </recommendedName>
</protein>
<dbReference type="PROSITE" id="PS50908">
    <property type="entry name" value="RWD"/>
    <property type="match status" value="1"/>
</dbReference>
<dbReference type="PANTHER" id="PTHR15955:SF8">
    <property type="entry name" value="RWD DOMAIN-CONTAINING PROTEIN 2B-RELATED"/>
    <property type="match status" value="1"/>
</dbReference>
<sequence length="369" mass="41764">MADFVDEDVRATELELLSSMYDPSELVISPSDPYTFTLTTTPTPSNATTPISLSMNCTLPPSYPGTGPSIYLLSKELSKPQLTLLTTKMSTELKETLEIETEFLILHIQNFLQTEIEDNFSSYPIAVIKGSGTGSGAKEEAQRMKEIEEKNRKGFMREWCSFVSLYKDSYISGPNRFEVLQSLAEGRGLNITGLAISGKPGGIVIEGGAGSVEAFMHLIRTEFFETLNPRGRKITTRLQEKWPEDWMEDKFEFVKAKVRLEGELPVEGSLKMGEYERLMDNRLKDEKFIKDYDSLVFEEGEEELLRGAEKPEAFEGTLSEEDIDSRRLFPNFSVEESGGWEGSYQEAAKLFKELNRMDGFNAMFSYRFS</sequence>
<organism evidence="2 3">
    <name type="scientific">Triparma laevis f. longispina</name>
    <dbReference type="NCBI Taxonomy" id="1714387"/>
    <lineage>
        <taxon>Eukaryota</taxon>
        <taxon>Sar</taxon>
        <taxon>Stramenopiles</taxon>
        <taxon>Ochrophyta</taxon>
        <taxon>Bolidophyceae</taxon>
        <taxon>Parmales</taxon>
        <taxon>Triparmaceae</taxon>
        <taxon>Triparma</taxon>
    </lineage>
</organism>
<dbReference type="AlphaFoldDB" id="A0A9W6ZDI2"/>
<evidence type="ECO:0000313" key="2">
    <source>
        <dbReference type="EMBL" id="GMH48564.1"/>
    </source>
</evidence>
<evidence type="ECO:0000313" key="3">
    <source>
        <dbReference type="Proteomes" id="UP001165122"/>
    </source>
</evidence>
<dbReference type="OrthoDB" id="432412at2759"/>
<evidence type="ECO:0000259" key="1">
    <source>
        <dbReference type="PROSITE" id="PS50908"/>
    </source>
</evidence>
<feature type="domain" description="RWD" evidence="1">
    <location>
        <begin position="12"/>
        <end position="119"/>
    </location>
</feature>
<accession>A0A9W6ZDI2</accession>
<dbReference type="InterPro" id="IPR016135">
    <property type="entry name" value="UBQ-conjugating_enzyme/RWD"/>
</dbReference>
<dbReference type="Proteomes" id="UP001165122">
    <property type="component" value="Unassembled WGS sequence"/>
</dbReference>
<dbReference type="Gene3D" id="3.10.110.10">
    <property type="entry name" value="Ubiquitin Conjugating Enzyme"/>
    <property type="match status" value="1"/>
</dbReference>
<gene>
    <name evidence="2" type="ORF">TrLO_g3459</name>
</gene>
<dbReference type="SMART" id="SM00591">
    <property type="entry name" value="RWD"/>
    <property type="match status" value="1"/>
</dbReference>
<dbReference type="EMBL" id="BRXW01000368">
    <property type="protein sequence ID" value="GMH48564.1"/>
    <property type="molecule type" value="Genomic_DNA"/>
</dbReference>
<comment type="caution">
    <text evidence="2">The sequence shown here is derived from an EMBL/GenBank/DDBJ whole genome shotgun (WGS) entry which is preliminary data.</text>
</comment>
<dbReference type="InterPro" id="IPR017359">
    <property type="entry name" value="Phi-like"/>
</dbReference>
<proteinExistence type="predicted"/>
<dbReference type="Pfam" id="PF05773">
    <property type="entry name" value="RWD"/>
    <property type="match status" value="1"/>
</dbReference>
<dbReference type="PANTHER" id="PTHR15955">
    <property type="entry name" value="RWD DOMAIN CONTAINING PROTEIN 2"/>
    <property type="match status" value="1"/>
</dbReference>
<keyword evidence="3" id="KW-1185">Reference proteome</keyword>
<reference evidence="3" key="1">
    <citation type="journal article" date="2023" name="Commun. Biol.">
        <title>Genome analysis of Parmales, the sister group of diatoms, reveals the evolutionary specialization of diatoms from phago-mixotrophs to photoautotrophs.</title>
        <authorList>
            <person name="Ban H."/>
            <person name="Sato S."/>
            <person name="Yoshikawa S."/>
            <person name="Yamada K."/>
            <person name="Nakamura Y."/>
            <person name="Ichinomiya M."/>
            <person name="Sato N."/>
            <person name="Blanc-Mathieu R."/>
            <person name="Endo H."/>
            <person name="Kuwata A."/>
            <person name="Ogata H."/>
        </authorList>
    </citation>
    <scope>NUCLEOTIDE SEQUENCE [LARGE SCALE GENOMIC DNA]</scope>
    <source>
        <strain evidence="3">NIES 3700</strain>
    </source>
</reference>
<dbReference type="SUPFAM" id="SSF54495">
    <property type="entry name" value="UBC-like"/>
    <property type="match status" value="1"/>
</dbReference>
<name>A0A9W6ZDI2_9STRA</name>